<evidence type="ECO:0000256" key="3">
    <source>
        <dbReference type="ARBA" id="ARBA00022833"/>
    </source>
</evidence>
<sequence length="159" mass="17923">MKTQMDNLATALSPEALEDRVATLQQKLSDSGHRTTPQRINILRALLTTETHPTAEEIWDRVRSVSPTTTLATVYKTLDTLKELGEVMELDTRDDSRHYDGLHPDPHPHAVCKRCGRIDDVDLDGLDTLQSQATKASGYRIEEQDVTFYGLCARCQQEE</sequence>
<feature type="binding site" evidence="7">
    <location>
        <position position="112"/>
    </location>
    <ligand>
        <name>Zn(2+)</name>
        <dbReference type="ChEBI" id="CHEBI:29105"/>
    </ligand>
</feature>
<evidence type="ECO:0000313" key="8">
    <source>
        <dbReference type="EMBL" id="BDI28250.1"/>
    </source>
</evidence>
<dbReference type="AlphaFoldDB" id="A0A402CS36"/>
<dbReference type="Pfam" id="PF01475">
    <property type="entry name" value="FUR"/>
    <property type="match status" value="1"/>
</dbReference>
<dbReference type="InterPro" id="IPR043135">
    <property type="entry name" value="Fur_C"/>
</dbReference>
<dbReference type="GO" id="GO:0000976">
    <property type="term" value="F:transcription cis-regulatory region binding"/>
    <property type="evidence" value="ECO:0007669"/>
    <property type="project" value="TreeGrafter"/>
</dbReference>
<keyword evidence="7" id="KW-0479">Metal-binding</keyword>
<name>A0A402CS36_9BACT</name>
<dbReference type="InterPro" id="IPR036390">
    <property type="entry name" value="WH_DNA-bd_sf"/>
</dbReference>
<dbReference type="KEGG" id="ccot:CCAX7_003010"/>
<evidence type="ECO:0000256" key="6">
    <source>
        <dbReference type="ARBA" id="ARBA00023163"/>
    </source>
</evidence>
<keyword evidence="6" id="KW-0804">Transcription</keyword>
<dbReference type="RefSeq" id="WP_119320194.1">
    <property type="nucleotide sequence ID" value="NZ_AP025739.1"/>
</dbReference>
<comment type="cofactor">
    <cofactor evidence="7">
        <name>Zn(2+)</name>
        <dbReference type="ChEBI" id="CHEBI:29105"/>
    </cofactor>
    <text evidence="7">Binds 1 zinc ion per subunit.</text>
</comment>
<dbReference type="GO" id="GO:0003700">
    <property type="term" value="F:DNA-binding transcription factor activity"/>
    <property type="evidence" value="ECO:0007669"/>
    <property type="project" value="InterPro"/>
</dbReference>
<gene>
    <name evidence="8" type="ORF">CCAX7_003010</name>
</gene>
<evidence type="ECO:0000256" key="1">
    <source>
        <dbReference type="ARBA" id="ARBA00007957"/>
    </source>
</evidence>
<keyword evidence="2" id="KW-0678">Repressor</keyword>
<keyword evidence="3 7" id="KW-0862">Zinc</keyword>
<evidence type="ECO:0000313" key="9">
    <source>
        <dbReference type="Proteomes" id="UP000287394"/>
    </source>
</evidence>
<dbReference type="GO" id="GO:1900376">
    <property type="term" value="P:regulation of secondary metabolite biosynthetic process"/>
    <property type="evidence" value="ECO:0007669"/>
    <property type="project" value="TreeGrafter"/>
</dbReference>
<evidence type="ECO:0000256" key="4">
    <source>
        <dbReference type="ARBA" id="ARBA00023015"/>
    </source>
</evidence>
<dbReference type="Gene3D" id="3.30.1490.190">
    <property type="match status" value="1"/>
</dbReference>
<feature type="binding site" evidence="7">
    <location>
        <position position="115"/>
    </location>
    <ligand>
        <name>Zn(2+)</name>
        <dbReference type="ChEBI" id="CHEBI:29105"/>
    </ligand>
</feature>
<dbReference type="GO" id="GO:0045892">
    <property type="term" value="P:negative regulation of DNA-templated transcription"/>
    <property type="evidence" value="ECO:0007669"/>
    <property type="project" value="TreeGrafter"/>
</dbReference>
<dbReference type="Gene3D" id="1.10.10.10">
    <property type="entry name" value="Winged helix-like DNA-binding domain superfamily/Winged helix DNA-binding domain"/>
    <property type="match status" value="1"/>
</dbReference>
<keyword evidence="4" id="KW-0805">Transcription regulation</keyword>
<protein>
    <submittedName>
        <fullName evidence="8">Transcriptional repressor</fullName>
    </submittedName>
</protein>
<dbReference type="EMBL" id="AP025739">
    <property type="protein sequence ID" value="BDI28250.1"/>
    <property type="molecule type" value="Genomic_DNA"/>
</dbReference>
<reference evidence="8 9" key="1">
    <citation type="journal article" date="2019" name="Int. J. Syst. Evol. Microbiol.">
        <title>Capsulimonas corticalis gen. nov., sp. nov., an aerobic capsulated bacterium, of a novel bacterial order, Capsulimonadales ord. nov., of the class Armatimonadia of the phylum Armatimonadetes.</title>
        <authorList>
            <person name="Li J."/>
            <person name="Kudo C."/>
            <person name="Tonouchi A."/>
        </authorList>
    </citation>
    <scope>NUCLEOTIDE SEQUENCE [LARGE SCALE GENOMIC DNA]</scope>
    <source>
        <strain evidence="8 9">AX-7</strain>
    </source>
</reference>
<feature type="binding site" evidence="7">
    <location>
        <position position="152"/>
    </location>
    <ligand>
        <name>Zn(2+)</name>
        <dbReference type="ChEBI" id="CHEBI:29105"/>
    </ligand>
</feature>
<dbReference type="InterPro" id="IPR036388">
    <property type="entry name" value="WH-like_DNA-bd_sf"/>
</dbReference>
<dbReference type="PANTHER" id="PTHR33202">
    <property type="entry name" value="ZINC UPTAKE REGULATION PROTEIN"/>
    <property type="match status" value="1"/>
</dbReference>
<evidence type="ECO:0000256" key="5">
    <source>
        <dbReference type="ARBA" id="ARBA00023125"/>
    </source>
</evidence>
<accession>A0A402CS36</accession>
<dbReference type="SUPFAM" id="SSF46785">
    <property type="entry name" value="Winged helix' DNA-binding domain"/>
    <property type="match status" value="1"/>
</dbReference>
<comment type="similarity">
    <text evidence="1">Belongs to the Fur family.</text>
</comment>
<organism evidence="8 9">
    <name type="scientific">Capsulimonas corticalis</name>
    <dbReference type="NCBI Taxonomy" id="2219043"/>
    <lineage>
        <taxon>Bacteria</taxon>
        <taxon>Bacillati</taxon>
        <taxon>Armatimonadota</taxon>
        <taxon>Armatimonadia</taxon>
        <taxon>Capsulimonadales</taxon>
        <taxon>Capsulimonadaceae</taxon>
        <taxon>Capsulimonas</taxon>
    </lineage>
</organism>
<proteinExistence type="inferred from homology"/>
<keyword evidence="5" id="KW-0238">DNA-binding</keyword>
<dbReference type="CDD" id="cd07153">
    <property type="entry name" value="Fur_like"/>
    <property type="match status" value="1"/>
</dbReference>
<dbReference type="GO" id="GO:0008270">
    <property type="term" value="F:zinc ion binding"/>
    <property type="evidence" value="ECO:0007669"/>
    <property type="project" value="TreeGrafter"/>
</dbReference>
<dbReference type="FunCoup" id="A0A402CS36">
    <property type="interactions" value="301"/>
</dbReference>
<keyword evidence="9" id="KW-1185">Reference proteome</keyword>
<dbReference type="Proteomes" id="UP000287394">
    <property type="component" value="Chromosome"/>
</dbReference>
<dbReference type="InterPro" id="IPR002481">
    <property type="entry name" value="FUR"/>
</dbReference>
<dbReference type="PANTHER" id="PTHR33202:SF7">
    <property type="entry name" value="FERRIC UPTAKE REGULATION PROTEIN"/>
    <property type="match status" value="1"/>
</dbReference>
<feature type="binding site" evidence="7">
    <location>
        <position position="155"/>
    </location>
    <ligand>
        <name>Zn(2+)</name>
        <dbReference type="ChEBI" id="CHEBI:29105"/>
    </ligand>
</feature>
<dbReference type="OrthoDB" id="8659436at2"/>
<evidence type="ECO:0000256" key="2">
    <source>
        <dbReference type="ARBA" id="ARBA00022491"/>
    </source>
</evidence>
<evidence type="ECO:0000256" key="7">
    <source>
        <dbReference type="PIRSR" id="PIRSR602481-1"/>
    </source>
</evidence>